<evidence type="ECO:0000313" key="8">
    <source>
        <dbReference type="EMBL" id="MFC0541596.1"/>
    </source>
</evidence>
<dbReference type="Gene3D" id="1.10.10.10">
    <property type="entry name" value="Winged helix-like DNA-binding domain superfamily/Winged helix DNA-binding domain"/>
    <property type="match status" value="1"/>
</dbReference>
<dbReference type="PANTHER" id="PTHR43133">
    <property type="entry name" value="RNA POLYMERASE ECF-TYPE SIGMA FACTO"/>
    <property type="match status" value="1"/>
</dbReference>
<keyword evidence="2" id="KW-0805">Transcription regulation</keyword>
<keyword evidence="9" id="KW-1185">Reference proteome</keyword>
<sequence>MRTVEWETLYSDNVTWVFRLMLGRVGNLPDAEDLTAEVFLTALPYLRTEADVEQIRAYLRATARTVLARHWQSAFTTEAAAIELAKTADAPTETGPGGEATQQAELILGALPDPYRSVLRLRYLHSYSLKETASELGITLSNAKVIQHRALKLAAALGDG</sequence>
<evidence type="ECO:0000313" key="9">
    <source>
        <dbReference type="Proteomes" id="UP001589810"/>
    </source>
</evidence>
<comment type="caution">
    <text evidence="8">The sequence shown here is derived from an EMBL/GenBank/DDBJ whole genome shotgun (WGS) entry which is preliminary data.</text>
</comment>
<name>A0ABV6MMT3_9PSEU</name>
<dbReference type="RefSeq" id="WP_273942375.1">
    <property type="nucleotide sequence ID" value="NZ_CP097263.1"/>
</dbReference>
<evidence type="ECO:0000256" key="3">
    <source>
        <dbReference type="ARBA" id="ARBA00023082"/>
    </source>
</evidence>
<evidence type="ECO:0000259" key="6">
    <source>
        <dbReference type="Pfam" id="PF04542"/>
    </source>
</evidence>
<dbReference type="PANTHER" id="PTHR43133:SF52">
    <property type="entry name" value="ECF RNA POLYMERASE SIGMA FACTOR SIGL"/>
    <property type="match status" value="1"/>
</dbReference>
<keyword evidence="3" id="KW-0731">Sigma factor</keyword>
<dbReference type="InterPro" id="IPR036388">
    <property type="entry name" value="WH-like_DNA-bd_sf"/>
</dbReference>
<dbReference type="Proteomes" id="UP001589810">
    <property type="component" value="Unassembled WGS sequence"/>
</dbReference>
<evidence type="ECO:0000256" key="5">
    <source>
        <dbReference type="ARBA" id="ARBA00023163"/>
    </source>
</evidence>
<dbReference type="Pfam" id="PF04542">
    <property type="entry name" value="Sigma70_r2"/>
    <property type="match status" value="1"/>
</dbReference>
<dbReference type="InterPro" id="IPR014284">
    <property type="entry name" value="RNA_pol_sigma-70_dom"/>
</dbReference>
<gene>
    <name evidence="8" type="ORF">ACFFH7_08895</name>
</gene>
<dbReference type="InterPro" id="IPR039425">
    <property type="entry name" value="RNA_pol_sigma-70-like"/>
</dbReference>
<dbReference type="EMBL" id="JBHLUD010000002">
    <property type="protein sequence ID" value="MFC0541596.1"/>
    <property type="molecule type" value="Genomic_DNA"/>
</dbReference>
<dbReference type="InterPro" id="IPR007627">
    <property type="entry name" value="RNA_pol_sigma70_r2"/>
</dbReference>
<feature type="domain" description="RNA polymerase sigma-70 region 4" evidence="7">
    <location>
        <begin position="108"/>
        <end position="152"/>
    </location>
</feature>
<evidence type="ECO:0000256" key="2">
    <source>
        <dbReference type="ARBA" id="ARBA00023015"/>
    </source>
</evidence>
<dbReference type="Pfam" id="PF04545">
    <property type="entry name" value="Sigma70_r4"/>
    <property type="match status" value="1"/>
</dbReference>
<dbReference type="Gene3D" id="1.10.1740.10">
    <property type="match status" value="1"/>
</dbReference>
<dbReference type="InterPro" id="IPR013325">
    <property type="entry name" value="RNA_pol_sigma_r2"/>
</dbReference>
<dbReference type="SUPFAM" id="SSF88659">
    <property type="entry name" value="Sigma3 and sigma4 domains of RNA polymerase sigma factors"/>
    <property type="match status" value="1"/>
</dbReference>
<dbReference type="NCBIfam" id="TIGR02937">
    <property type="entry name" value="sigma70-ECF"/>
    <property type="match status" value="1"/>
</dbReference>
<dbReference type="SUPFAM" id="SSF88946">
    <property type="entry name" value="Sigma2 domain of RNA polymerase sigma factors"/>
    <property type="match status" value="1"/>
</dbReference>
<organism evidence="8 9">
    <name type="scientific">Kutzneria chonburiensis</name>
    <dbReference type="NCBI Taxonomy" id="1483604"/>
    <lineage>
        <taxon>Bacteria</taxon>
        <taxon>Bacillati</taxon>
        <taxon>Actinomycetota</taxon>
        <taxon>Actinomycetes</taxon>
        <taxon>Pseudonocardiales</taxon>
        <taxon>Pseudonocardiaceae</taxon>
        <taxon>Kutzneria</taxon>
    </lineage>
</organism>
<keyword evidence="5" id="KW-0804">Transcription</keyword>
<dbReference type="CDD" id="cd06171">
    <property type="entry name" value="Sigma70_r4"/>
    <property type="match status" value="1"/>
</dbReference>
<keyword evidence="4" id="KW-0238">DNA-binding</keyword>
<dbReference type="InterPro" id="IPR013324">
    <property type="entry name" value="RNA_pol_sigma_r3/r4-like"/>
</dbReference>
<feature type="domain" description="RNA polymerase sigma-70 region 2" evidence="6">
    <location>
        <begin position="9"/>
        <end position="73"/>
    </location>
</feature>
<evidence type="ECO:0000256" key="4">
    <source>
        <dbReference type="ARBA" id="ARBA00023125"/>
    </source>
</evidence>
<accession>A0ABV6MMT3</accession>
<proteinExistence type="inferred from homology"/>
<reference evidence="8 9" key="1">
    <citation type="submission" date="2024-09" db="EMBL/GenBank/DDBJ databases">
        <authorList>
            <person name="Sun Q."/>
            <person name="Mori K."/>
        </authorList>
    </citation>
    <scope>NUCLEOTIDE SEQUENCE [LARGE SCALE GENOMIC DNA]</scope>
    <source>
        <strain evidence="8 9">TBRC 1432</strain>
    </source>
</reference>
<protein>
    <submittedName>
        <fullName evidence="8">RNA polymerase sigma factor</fullName>
    </submittedName>
</protein>
<evidence type="ECO:0000259" key="7">
    <source>
        <dbReference type="Pfam" id="PF04545"/>
    </source>
</evidence>
<evidence type="ECO:0000256" key="1">
    <source>
        <dbReference type="ARBA" id="ARBA00010641"/>
    </source>
</evidence>
<comment type="similarity">
    <text evidence="1">Belongs to the sigma-70 factor family. ECF subfamily.</text>
</comment>
<dbReference type="InterPro" id="IPR007630">
    <property type="entry name" value="RNA_pol_sigma70_r4"/>
</dbReference>